<reference evidence="2 3" key="1">
    <citation type="journal article" date="2016" name="Nat. Commun.">
        <title>Thousands of microbial genomes shed light on interconnected biogeochemical processes in an aquifer system.</title>
        <authorList>
            <person name="Anantharaman K."/>
            <person name="Brown C.T."/>
            <person name="Hug L.A."/>
            <person name="Sharon I."/>
            <person name="Castelle C.J."/>
            <person name="Probst A.J."/>
            <person name="Thomas B.C."/>
            <person name="Singh A."/>
            <person name="Wilkins M.J."/>
            <person name="Karaoz U."/>
            <person name="Brodie E.L."/>
            <person name="Williams K.H."/>
            <person name="Hubbard S.S."/>
            <person name="Banfield J.F."/>
        </authorList>
    </citation>
    <scope>NUCLEOTIDE SEQUENCE [LARGE SCALE GENOMIC DNA]</scope>
</reference>
<gene>
    <name evidence="2" type="ORF">A2121_03105</name>
</gene>
<dbReference type="EMBL" id="MFTD01000041">
    <property type="protein sequence ID" value="OGI45697.1"/>
    <property type="molecule type" value="Genomic_DNA"/>
</dbReference>
<comment type="caution">
    <text evidence="2">The sequence shown here is derived from an EMBL/GenBank/DDBJ whole genome shotgun (WGS) entry which is preliminary data.</text>
</comment>
<proteinExistence type="predicted"/>
<evidence type="ECO:0000313" key="3">
    <source>
        <dbReference type="Proteomes" id="UP000176484"/>
    </source>
</evidence>
<sequence length="69" mass="8271">MESKGLQNKETDETREKKAALEDKQQRERKGEILQRKILLNLNENEWFQFLIYTLGVEEKSQESYLILV</sequence>
<organism evidence="2 3">
    <name type="scientific">Candidatus Nomurabacteria bacterium GWB1_40_6</name>
    <dbReference type="NCBI Taxonomy" id="1801727"/>
    <lineage>
        <taxon>Bacteria</taxon>
        <taxon>Candidatus Nomuraibacteriota</taxon>
    </lineage>
</organism>
<protein>
    <submittedName>
        <fullName evidence="2">Uncharacterized protein</fullName>
    </submittedName>
</protein>
<accession>A0A1F6TKN5</accession>
<dbReference type="Proteomes" id="UP000176484">
    <property type="component" value="Unassembled WGS sequence"/>
</dbReference>
<feature type="region of interest" description="Disordered" evidence="1">
    <location>
        <begin position="1"/>
        <end position="28"/>
    </location>
</feature>
<dbReference type="AlphaFoldDB" id="A0A1F6TKN5"/>
<evidence type="ECO:0000256" key="1">
    <source>
        <dbReference type="SAM" id="MobiDB-lite"/>
    </source>
</evidence>
<name>A0A1F6TKN5_9BACT</name>
<evidence type="ECO:0000313" key="2">
    <source>
        <dbReference type="EMBL" id="OGI45697.1"/>
    </source>
</evidence>